<sequence length="105" mass="11965">MASRPAPRRRRDDRGMTDRELRLRWVRVPGSSSSGAFPATRRCRWPAEGFASLRRAGAGVGRRGPSQHEPFDLGSAATAWHWLDPAVRHRRAWELLPYDADRYIG</sequence>
<accession>A0A6J4NF47</accession>
<organism evidence="1">
    <name type="scientific">uncultured Nocardioides sp</name>
    <dbReference type="NCBI Taxonomy" id="198441"/>
    <lineage>
        <taxon>Bacteria</taxon>
        <taxon>Bacillati</taxon>
        <taxon>Actinomycetota</taxon>
        <taxon>Actinomycetes</taxon>
        <taxon>Propionibacteriales</taxon>
        <taxon>Nocardioidaceae</taxon>
        <taxon>Nocardioides</taxon>
        <taxon>environmental samples</taxon>
    </lineage>
</organism>
<protein>
    <submittedName>
        <fullName evidence="1">Uncharacterized protein</fullName>
    </submittedName>
</protein>
<dbReference type="EMBL" id="CADCUP010000077">
    <property type="protein sequence ID" value="CAA9383495.1"/>
    <property type="molecule type" value="Genomic_DNA"/>
</dbReference>
<gene>
    <name evidence="1" type="ORF">AVDCRST_MAG06-1115</name>
</gene>
<proteinExistence type="predicted"/>
<evidence type="ECO:0000313" key="1">
    <source>
        <dbReference type="EMBL" id="CAA9383495.1"/>
    </source>
</evidence>
<name>A0A6J4NF47_9ACTN</name>
<dbReference type="AlphaFoldDB" id="A0A6J4NF47"/>
<reference evidence="1" key="1">
    <citation type="submission" date="2020-02" db="EMBL/GenBank/DDBJ databases">
        <authorList>
            <person name="Meier V. D."/>
        </authorList>
    </citation>
    <scope>NUCLEOTIDE SEQUENCE</scope>
    <source>
        <strain evidence="1">AVDCRST_MAG06</strain>
    </source>
</reference>